<protein>
    <recommendedName>
        <fullName evidence="6">Pyrroline-5-carboxylate reductase</fullName>
    </recommendedName>
</protein>
<organism evidence="4 5">
    <name type="scientific">Domibacillus aminovorans</name>
    <dbReference type="NCBI Taxonomy" id="29332"/>
    <lineage>
        <taxon>Bacteria</taxon>
        <taxon>Bacillati</taxon>
        <taxon>Bacillota</taxon>
        <taxon>Bacilli</taxon>
        <taxon>Bacillales</taxon>
        <taxon>Bacillaceae</taxon>
        <taxon>Domibacillus</taxon>
    </lineage>
</organism>
<dbReference type="RefSeq" id="WP_034286169.1">
    <property type="nucleotide sequence ID" value="NZ_JBCNAN010000033.1"/>
</dbReference>
<dbReference type="Pfam" id="PF14748">
    <property type="entry name" value="P5CR_dimer"/>
    <property type="match status" value="1"/>
</dbReference>
<reference evidence="4 5" key="1">
    <citation type="submission" date="2016-01" db="EMBL/GenBank/DDBJ databases">
        <title>Investigation of taxonomic status of Bacillus aminovorans.</title>
        <authorList>
            <person name="Verma A."/>
            <person name="Pal Y."/>
            <person name="Krishnamurthi S."/>
        </authorList>
    </citation>
    <scope>NUCLEOTIDE SEQUENCE [LARGE SCALE GENOMIC DNA]</scope>
    <source>
        <strain evidence="4 5">DSM 1314</strain>
    </source>
</reference>
<evidence type="ECO:0008006" key="6">
    <source>
        <dbReference type="Google" id="ProtNLM"/>
    </source>
</evidence>
<dbReference type="GO" id="GO:0055129">
    <property type="term" value="P:L-proline biosynthetic process"/>
    <property type="evidence" value="ECO:0007669"/>
    <property type="project" value="TreeGrafter"/>
</dbReference>
<dbReference type="Proteomes" id="UP000076935">
    <property type="component" value="Unassembled WGS sequence"/>
</dbReference>
<evidence type="ECO:0000313" key="4">
    <source>
        <dbReference type="EMBL" id="OAH62791.1"/>
    </source>
</evidence>
<feature type="domain" description="Pyrroline-5-carboxylate reductase dimerisation" evidence="3">
    <location>
        <begin position="161"/>
        <end position="260"/>
    </location>
</feature>
<dbReference type="Gene3D" id="3.40.50.720">
    <property type="entry name" value="NAD(P)-binding Rossmann-like Domain"/>
    <property type="match status" value="1"/>
</dbReference>
<dbReference type="GO" id="GO:0004735">
    <property type="term" value="F:pyrroline-5-carboxylate reductase activity"/>
    <property type="evidence" value="ECO:0007669"/>
    <property type="project" value="InterPro"/>
</dbReference>
<comment type="caution">
    <text evidence="4">The sequence shown here is derived from an EMBL/GenBank/DDBJ whole genome shotgun (WGS) entry which is preliminary data.</text>
</comment>
<evidence type="ECO:0000313" key="5">
    <source>
        <dbReference type="Proteomes" id="UP000076935"/>
    </source>
</evidence>
<feature type="domain" description="Pyrroline-5-carboxylate reductase catalytic N-terminal" evidence="2">
    <location>
        <begin position="3"/>
        <end position="96"/>
    </location>
</feature>
<evidence type="ECO:0000256" key="1">
    <source>
        <dbReference type="ARBA" id="ARBA00005525"/>
    </source>
</evidence>
<dbReference type="PIRSF" id="PIRSF000193">
    <property type="entry name" value="Pyrrol-5-carb_rd"/>
    <property type="match status" value="1"/>
</dbReference>
<dbReference type="EMBL" id="LQWY01000005">
    <property type="protein sequence ID" value="OAH62791.1"/>
    <property type="molecule type" value="Genomic_DNA"/>
</dbReference>
<dbReference type="Gene3D" id="1.10.3730.10">
    <property type="entry name" value="ProC C-terminal domain-like"/>
    <property type="match status" value="1"/>
</dbReference>
<dbReference type="InterPro" id="IPR028939">
    <property type="entry name" value="P5C_Rdtase_cat_N"/>
</dbReference>
<dbReference type="SUPFAM" id="SSF51735">
    <property type="entry name" value="NAD(P)-binding Rossmann-fold domains"/>
    <property type="match status" value="1"/>
</dbReference>
<dbReference type="InterPro" id="IPR008927">
    <property type="entry name" value="6-PGluconate_DH-like_C_sf"/>
</dbReference>
<evidence type="ECO:0000259" key="3">
    <source>
        <dbReference type="Pfam" id="PF14748"/>
    </source>
</evidence>
<name>A0A177LDW8_9BACI</name>
<dbReference type="AlphaFoldDB" id="A0A177LDW8"/>
<dbReference type="SUPFAM" id="SSF48179">
    <property type="entry name" value="6-phosphogluconate dehydrogenase C-terminal domain-like"/>
    <property type="match status" value="1"/>
</dbReference>
<sequence>MNIGIIGTGSIGTVLTESFITSHTIPPESLYVYNRSIEKAYRLQKSFPGIHVCQNVKQVAEQTQLLFISVRQPDLKPLLESIAPYVTADHCLISTASAVSTAQMESVLPCSCARVIPAVTNTVSAGGILYSFGDSCGIDWQKKIIRLLNNLAGASFETNDEMIRAASDLTGCGPAFFSKMANMYAKEAMKYGLTDEEAEKMSVHMMIGLGELLKKKNWSLEMLTERTAAKGGVTGRGILVIEEFAGDLFSSLCKMTQQKAAEDRKEASATFGIDTSIRQD</sequence>
<dbReference type="InterPro" id="IPR036291">
    <property type="entry name" value="NAD(P)-bd_dom_sf"/>
</dbReference>
<accession>A0A177LDW8</accession>
<dbReference type="PANTHER" id="PTHR11645:SF51">
    <property type="entry name" value="COME OPERON PROTEIN 4"/>
    <property type="match status" value="1"/>
</dbReference>
<proteinExistence type="inferred from homology"/>
<dbReference type="InterPro" id="IPR029036">
    <property type="entry name" value="P5CR_dimer"/>
</dbReference>
<dbReference type="PANTHER" id="PTHR11645">
    <property type="entry name" value="PYRROLINE-5-CARBOXYLATE REDUCTASE"/>
    <property type="match status" value="1"/>
</dbReference>
<comment type="similarity">
    <text evidence="1">Belongs to the pyrroline-5-carboxylate reductase family.</text>
</comment>
<keyword evidence="5" id="KW-1185">Reference proteome</keyword>
<evidence type="ECO:0000259" key="2">
    <source>
        <dbReference type="Pfam" id="PF03807"/>
    </source>
</evidence>
<dbReference type="Pfam" id="PF03807">
    <property type="entry name" value="F420_oxidored"/>
    <property type="match status" value="1"/>
</dbReference>
<gene>
    <name evidence="4" type="ORF">AWH49_09000</name>
</gene>
<dbReference type="InterPro" id="IPR000304">
    <property type="entry name" value="Pyrroline-COOH_reductase"/>
</dbReference>
<dbReference type="STRING" id="29332.AWH48_05230"/>